<evidence type="ECO:0000313" key="3">
    <source>
        <dbReference type="EMBL" id="QHU06504.1"/>
    </source>
</evidence>
<feature type="compositionally biased region" description="Basic and acidic residues" evidence="1">
    <location>
        <begin position="38"/>
        <end position="51"/>
    </location>
</feature>
<keyword evidence="2" id="KW-0472">Membrane</keyword>
<feature type="region of interest" description="Disordered" evidence="1">
    <location>
        <begin position="80"/>
        <end position="109"/>
    </location>
</feature>
<dbReference type="EMBL" id="MN740656">
    <property type="protein sequence ID" value="QHU06504.1"/>
    <property type="molecule type" value="Genomic_DNA"/>
</dbReference>
<proteinExistence type="predicted"/>
<keyword evidence="2" id="KW-1133">Transmembrane helix</keyword>
<feature type="region of interest" description="Disordered" evidence="1">
    <location>
        <begin position="25"/>
        <end position="68"/>
    </location>
</feature>
<keyword evidence="2" id="KW-0812">Transmembrane</keyword>
<feature type="transmembrane region" description="Helical" evidence="2">
    <location>
        <begin position="162"/>
        <end position="182"/>
    </location>
</feature>
<organism evidence="3">
    <name type="scientific">viral metagenome</name>
    <dbReference type="NCBI Taxonomy" id="1070528"/>
    <lineage>
        <taxon>unclassified sequences</taxon>
        <taxon>metagenomes</taxon>
        <taxon>organismal metagenomes</taxon>
    </lineage>
</organism>
<evidence type="ECO:0000256" key="2">
    <source>
        <dbReference type="SAM" id="Phobius"/>
    </source>
</evidence>
<dbReference type="AlphaFoldDB" id="A0A6C0JS67"/>
<name>A0A6C0JS67_9ZZZZ</name>
<reference evidence="3" key="1">
    <citation type="journal article" date="2020" name="Nature">
        <title>Giant virus diversity and host interactions through global metagenomics.</title>
        <authorList>
            <person name="Schulz F."/>
            <person name="Roux S."/>
            <person name="Paez-Espino D."/>
            <person name="Jungbluth S."/>
            <person name="Walsh D.A."/>
            <person name="Denef V.J."/>
            <person name="McMahon K.D."/>
            <person name="Konstantinidis K.T."/>
            <person name="Eloe-Fadrosh E.A."/>
            <person name="Kyrpides N.C."/>
            <person name="Woyke T."/>
        </authorList>
    </citation>
    <scope>NUCLEOTIDE SEQUENCE</scope>
    <source>
        <strain evidence="3">GVMAG-S-1035315-10</strain>
    </source>
</reference>
<evidence type="ECO:0000256" key="1">
    <source>
        <dbReference type="SAM" id="MobiDB-lite"/>
    </source>
</evidence>
<protein>
    <submittedName>
        <fullName evidence="3">Uncharacterized protein</fullName>
    </submittedName>
</protein>
<sequence>MLIFFYVSSNKWDMASLEEVWGSSFPKKHHNMSSRHHQKEEPRDAEREGRVHPTPLHRTQATVSKHRKTIDDLSKSLPIVENDEDGESNYGPAKIGHTEHMTNYSSTKSGYSKPFYPSDSGTDFAYAPTSFQDAAYEIKLNQIMRMIEQNKVGYETPSSQDMMLYIFTGVFFLFTLDTFVNLGKRMR</sequence>
<feature type="compositionally biased region" description="Basic residues" evidence="1">
    <location>
        <begin position="26"/>
        <end position="37"/>
    </location>
</feature>
<accession>A0A6C0JS67</accession>